<reference evidence="1" key="1">
    <citation type="journal article" date="2021" name="Proc. Natl. Acad. Sci. U.S.A.">
        <title>A Catalog of Tens of Thousands of Viruses from Human Metagenomes Reveals Hidden Associations with Chronic Diseases.</title>
        <authorList>
            <person name="Tisza M.J."/>
            <person name="Buck C.B."/>
        </authorList>
    </citation>
    <scope>NUCLEOTIDE SEQUENCE</scope>
    <source>
        <strain evidence="1">CtzSN25</strain>
    </source>
</reference>
<evidence type="ECO:0000313" key="1">
    <source>
        <dbReference type="EMBL" id="DAE22930.1"/>
    </source>
</evidence>
<dbReference type="EMBL" id="BK015743">
    <property type="protein sequence ID" value="DAE22930.1"/>
    <property type="molecule type" value="Genomic_DNA"/>
</dbReference>
<accession>A0A8S5QVC3</accession>
<sequence>MFRCDENFTQPKRYIQFNDLVFLGRKSIDEQTESISLRENKTSRTFTNGSYVGNTSKMSLVDSNTISLQIALKTHDWSEEHVQAHYDFIMEQLMTPGKLWAVQTGLQLVWCNAYVTSIQNNKQWVLTDDDYLVFKVEFDNPDGVWYKADDDKTFLEPYDNCDFLDMKASCLGKSRHCCNGLPNCNNYCECCESDCCEMDGMIDLCTAQTNVEFMNDFFEECNSKWRVVYNCSKCKKDGKGLQCMYKHAICDTCVNEVLTGEFLSTTVLDSHKWSIAIEGDFKDPIVRINDIDFKIKGEYSGVLTANYKGELKYAKSWECLEFNYQDISLSVLKLCAELPYIKKGLNTVSVSGVESDTACIYIDYESVTV</sequence>
<protein>
    <submittedName>
        <fullName evidence="1">Uncharacterized protein</fullName>
    </submittedName>
</protein>
<name>A0A8S5QVC3_9CAUD</name>
<organism evidence="1">
    <name type="scientific">Siphoviridae sp. ctzSN25</name>
    <dbReference type="NCBI Taxonomy" id="2826529"/>
    <lineage>
        <taxon>Viruses</taxon>
        <taxon>Duplodnaviria</taxon>
        <taxon>Heunggongvirae</taxon>
        <taxon>Uroviricota</taxon>
        <taxon>Caudoviricetes</taxon>
    </lineage>
</organism>
<proteinExistence type="predicted"/>